<dbReference type="Proteomes" id="UP000421283">
    <property type="component" value="Unassembled WGS sequence"/>
</dbReference>
<dbReference type="EMBL" id="JAHOEP010000019">
    <property type="protein sequence ID" value="MBV3408352.1"/>
    <property type="molecule type" value="Genomic_DNA"/>
</dbReference>
<organism evidence="14 22">
    <name type="scientific">Segatella copri</name>
    <dbReference type="NCBI Taxonomy" id="165179"/>
    <lineage>
        <taxon>Bacteria</taxon>
        <taxon>Pseudomonadati</taxon>
        <taxon>Bacteroidota</taxon>
        <taxon>Bacteroidia</taxon>
        <taxon>Bacteroidales</taxon>
        <taxon>Prevotellaceae</taxon>
        <taxon>Segatella</taxon>
    </lineage>
</organism>
<evidence type="ECO:0000313" key="21">
    <source>
        <dbReference type="Proteomes" id="UP000284990"/>
    </source>
</evidence>
<evidence type="ECO:0000313" key="26">
    <source>
        <dbReference type="Proteomes" id="UP000421283"/>
    </source>
</evidence>
<evidence type="ECO:0000313" key="24">
    <source>
        <dbReference type="Proteomes" id="UP000406735"/>
    </source>
</evidence>
<accession>A0A3E5ADX4</accession>
<comment type="caution">
    <text evidence="14">The sequence shown here is derived from an EMBL/GenBank/DDBJ whole genome shotgun (WGS) entry which is preliminary data.</text>
</comment>
<evidence type="ECO:0000313" key="5">
    <source>
        <dbReference type="EMBL" id="MCW4137380.1"/>
    </source>
</evidence>
<evidence type="ECO:0000313" key="16">
    <source>
        <dbReference type="EMBL" id="RHH82572.1"/>
    </source>
</evidence>
<reference evidence="18 19" key="1">
    <citation type="submission" date="2018-08" db="EMBL/GenBank/DDBJ databases">
        <title>A genome reference for cultivated species of the human gut microbiota.</title>
        <authorList>
            <person name="Zou Y."/>
            <person name="Xue W."/>
            <person name="Luo G."/>
        </authorList>
    </citation>
    <scope>NUCLEOTIDE SEQUENCE [LARGE SCALE GENOMIC DNA]</scope>
    <source>
        <strain evidence="17 20">AF43-2</strain>
        <strain evidence="16 19">AM16-54</strain>
        <strain evidence="15 21">AM42-23AC</strain>
        <strain evidence="14 22">OF03-3</strain>
        <strain evidence="13 18">OM06-11</strain>
    </source>
</reference>
<evidence type="ECO:0000313" key="27">
    <source>
        <dbReference type="Proteomes" id="UP000421408"/>
    </source>
</evidence>
<dbReference type="EMBL" id="VZCC01000023">
    <property type="protein sequence ID" value="MQN83282.1"/>
    <property type="molecule type" value="Genomic_DNA"/>
</dbReference>
<dbReference type="Proteomes" id="UP000284562">
    <property type="component" value="Unassembled WGS sequence"/>
</dbReference>
<dbReference type="Proteomes" id="UP001208620">
    <property type="component" value="Unassembled WGS sequence"/>
</dbReference>
<evidence type="ECO:0000313" key="18">
    <source>
        <dbReference type="Proteomes" id="UP000261245"/>
    </source>
</evidence>
<feature type="repeat" description="TPR" evidence="1">
    <location>
        <begin position="43"/>
        <end position="76"/>
    </location>
</feature>
<evidence type="ECO:0000256" key="1">
    <source>
        <dbReference type="PROSITE-ProRule" id="PRU00339"/>
    </source>
</evidence>
<dbReference type="EMBL" id="VZAZ01000022">
    <property type="protein sequence ID" value="MQO55088.1"/>
    <property type="molecule type" value="Genomic_DNA"/>
</dbReference>
<dbReference type="GeneID" id="69848868"/>
<dbReference type="EMBL" id="QSFW01000017">
    <property type="protein sequence ID" value="RHA86070.1"/>
    <property type="molecule type" value="Genomic_DNA"/>
</dbReference>
<evidence type="ECO:0000313" key="25">
    <source>
        <dbReference type="Proteomes" id="UP000420635"/>
    </source>
</evidence>
<evidence type="ECO:0000313" key="22">
    <source>
        <dbReference type="Proteomes" id="UP000285604"/>
    </source>
</evidence>
<dbReference type="Proteomes" id="UP001205506">
    <property type="component" value="Unassembled WGS sequence"/>
</dbReference>
<dbReference type="Proteomes" id="UP000421408">
    <property type="component" value="Unassembled WGS sequence"/>
</dbReference>
<dbReference type="EMBL" id="QRNN01000064">
    <property type="protein sequence ID" value="RHK46810.1"/>
    <property type="molecule type" value="Genomic_DNA"/>
</dbReference>
<dbReference type="PROSITE" id="PS50005">
    <property type="entry name" value="TPR"/>
    <property type="match status" value="1"/>
</dbReference>
<proteinExistence type="predicted"/>
<evidence type="ECO:0000313" key="11">
    <source>
        <dbReference type="EMBL" id="MQO55088.1"/>
    </source>
</evidence>
<dbReference type="EMBL" id="VZCY01000123">
    <property type="protein sequence ID" value="MQN11223.1"/>
    <property type="molecule type" value="Genomic_DNA"/>
</dbReference>
<dbReference type="Proteomes" id="UP000406735">
    <property type="component" value="Unassembled WGS sequence"/>
</dbReference>
<keyword evidence="1" id="KW-0802">TPR repeat</keyword>
<evidence type="ECO:0000313" key="2">
    <source>
        <dbReference type="EMBL" id="MBV3408352.1"/>
    </source>
</evidence>
<dbReference type="EMBL" id="QSCI01000016">
    <property type="protein sequence ID" value="RGX96308.1"/>
    <property type="molecule type" value="Genomic_DNA"/>
</dbReference>
<evidence type="ECO:0000313" key="4">
    <source>
        <dbReference type="EMBL" id="MCP9550597.1"/>
    </source>
</evidence>
<dbReference type="EMBL" id="JAJTVO010000001">
    <property type="protein sequence ID" value="MCE4120814.1"/>
    <property type="molecule type" value="Genomic_DNA"/>
</dbReference>
<dbReference type="EMBL" id="VZAP01000109">
    <property type="protein sequence ID" value="MQO92666.1"/>
    <property type="molecule type" value="Genomic_DNA"/>
</dbReference>
<dbReference type="EMBL" id="JAPDVD010000001">
    <property type="protein sequence ID" value="MCW4137380.1"/>
    <property type="molecule type" value="Genomic_DNA"/>
</dbReference>
<evidence type="ECO:0000313" key="7">
    <source>
        <dbReference type="EMBL" id="MCW4165450.1"/>
    </source>
</evidence>
<sequence length="93" mass="10381">MDLNQINPVLLLATLTQQIVEQEKELAEQKDSAEHSSVKASLSANLLKRGNLLMQMGDKDGAGKDMKRYLELNPEKVGELTGEFKAEGREHCR</sequence>
<dbReference type="Proteomes" id="UP001209476">
    <property type="component" value="Unassembled WGS sequence"/>
</dbReference>
<evidence type="ECO:0000313" key="23">
    <source>
        <dbReference type="Proteomes" id="UP000358159"/>
    </source>
</evidence>
<evidence type="ECO:0000313" key="3">
    <source>
        <dbReference type="EMBL" id="MCE4120814.1"/>
    </source>
</evidence>
<evidence type="ECO:0000313" key="13">
    <source>
        <dbReference type="EMBL" id="RGN08692.1"/>
    </source>
</evidence>
<dbReference type="Proteomes" id="UP001200307">
    <property type="component" value="Unassembled WGS sequence"/>
</dbReference>
<evidence type="ECO:0000313" key="12">
    <source>
        <dbReference type="EMBL" id="MQO92666.1"/>
    </source>
</evidence>
<dbReference type="EMBL" id="QRKB01000017">
    <property type="protein sequence ID" value="RHH82572.1"/>
    <property type="molecule type" value="Genomic_DNA"/>
</dbReference>
<dbReference type="Proteomes" id="UP000358159">
    <property type="component" value="Unassembled WGS sequence"/>
</dbReference>
<dbReference type="Proteomes" id="UP000261245">
    <property type="component" value="Unassembled WGS sequence"/>
</dbReference>
<evidence type="ECO:0000313" key="6">
    <source>
        <dbReference type="EMBL" id="MCW4155357.1"/>
    </source>
</evidence>
<protein>
    <submittedName>
        <fullName evidence="14">Uncharacterized protein</fullName>
    </submittedName>
</protein>
<evidence type="ECO:0000313" key="14">
    <source>
        <dbReference type="EMBL" id="RGX96308.1"/>
    </source>
</evidence>
<evidence type="ECO:0000313" key="19">
    <source>
        <dbReference type="Proteomes" id="UP000284548"/>
    </source>
</evidence>
<dbReference type="EMBL" id="VZBQ01000123">
    <property type="protein sequence ID" value="MQN90489.1"/>
    <property type="molecule type" value="Genomic_DNA"/>
</dbReference>
<dbReference type="Proteomes" id="UP001209168">
    <property type="component" value="Unassembled WGS sequence"/>
</dbReference>
<gene>
    <name evidence="17" type="ORF">DW064_12670</name>
    <name evidence="16" type="ORF">DW192_07975</name>
    <name evidence="15" type="ORF">DW916_09080</name>
    <name evidence="14" type="ORF">DXA63_05555</name>
    <name evidence="13" type="ORF">DXB80_08650</name>
    <name evidence="12" type="ORF">F7D31_08340</name>
    <name evidence="11" type="ORF">F7D42_05065</name>
    <name evidence="10" type="ORF">F7D59_11700</name>
    <name evidence="9" type="ORF">F7D74_04625</name>
    <name evidence="8" type="ORF">F7D97_15140</name>
    <name evidence="2" type="ORF">KSW80_08090</name>
    <name evidence="3" type="ORF">LYY06_00855</name>
    <name evidence="4" type="ORF">NNC68_14135</name>
    <name evidence="7" type="ORF">ONS98_09510</name>
    <name evidence="5" type="ORF">ONT01_06255</name>
    <name evidence="6" type="ORF">ONT23_07355</name>
</gene>
<evidence type="ECO:0000313" key="9">
    <source>
        <dbReference type="EMBL" id="MQN83282.1"/>
    </source>
</evidence>
<dbReference type="Proteomes" id="UP000284548">
    <property type="component" value="Unassembled WGS sequence"/>
</dbReference>
<evidence type="ECO:0000313" key="8">
    <source>
        <dbReference type="EMBL" id="MQN11223.1"/>
    </source>
</evidence>
<dbReference type="EMBL" id="JAPDUM010000001">
    <property type="protein sequence ID" value="MCW4165450.1"/>
    <property type="molecule type" value="Genomic_DNA"/>
</dbReference>
<dbReference type="EMBL" id="JANDWU010000038">
    <property type="protein sequence ID" value="MCP9550597.1"/>
    <property type="molecule type" value="Genomic_DNA"/>
</dbReference>
<dbReference type="Proteomes" id="UP001196316">
    <property type="component" value="Unassembled WGS sequence"/>
</dbReference>
<dbReference type="InterPro" id="IPR019734">
    <property type="entry name" value="TPR_rpt"/>
</dbReference>
<dbReference type="Proteomes" id="UP000420635">
    <property type="component" value="Unassembled WGS sequence"/>
</dbReference>
<name>A0A3E5ADX4_9BACT</name>
<reference evidence="3" key="4">
    <citation type="submission" date="2021-12" db="EMBL/GenBank/DDBJ databases">
        <authorList>
            <person name="Lv X."/>
        </authorList>
    </citation>
    <scope>NUCLEOTIDE SEQUENCE</scope>
    <source>
        <strain evidence="3">HF2106</strain>
    </source>
</reference>
<dbReference type="Proteomes" id="UP000285604">
    <property type="component" value="Unassembled WGS sequence"/>
</dbReference>
<evidence type="ECO:0000313" key="17">
    <source>
        <dbReference type="EMBL" id="RHK46810.1"/>
    </source>
</evidence>
<evidence type="ECO:0000313" key="15">
    <source>
        <dbReference type="EMBL" id="RHA86070.1"/>
    </source>
</evidence>
<evidence type="ECO:0000313" key="20">
    <source>
        <dbReference type="Proteomes" id="UP000284562"/>
    </source>
</evidence>
<dbReference type="EMBL" id="JAPDVH010000001">
    <property type="protein sequence ID" value="MCW4155357.1"/>
    <property type="molecule type" value="Genomic_DNA"/>
</dbReference>
<dbReference type="EMBL" id="QSUC01000020">
    <property type="protein sequence ID" value="RGN08692.1"/>
    <property type="molecule type" value="Genomic_DNA"/>
</dbReference>
<dbReference type="AlphaFoldDB" id="A0A3E5ADX4"/>
<reference evidence="4" key="5">
    <citation type="submission" date="2022-07" db="EMBL/GenBank/DDBJ databases">
        <title>Prevotella copri.</title>
        <authorList>
            <person name="Yang C."/>
        </authorList>
    </citation>
    <scope>NUCLEOTIDE SEQUENCE</scope>
    <source>
        <strain evidence="4">HF1805</strain>
    </source>
</reference>
<evidence type="ECO:0000313" key="10">
    <source>
        <dbReference type="EMBL" id="MQN90489.1"/>
    </source>
</evidence>
<dbReference type="RefSeq" id="WP_006847364.1">
    <property type="nucleotide sequence ID" value="NZ_CATKVU010000006.1"/>
</dbReference>
<dbReference type="Proteomes" id="UP000284990">
    <property type="component" value="Unassembled WGS sequence"/>
</dbReference>
<reference evidence="5" key="6">
    <citation type="submission" date="2022-11" db="EMBL/GenBank/DDBJ databases">
        <title>Genomic repertoires linked with pathogenic potency of arthritogenic Prevotella copri isolated from the gut of rheumatoid arthritis patients.</title>
        <authorList>
            <person name="Nii T."/>
            <person name="Maeda Y."/>
            <person name="Motooka D."/>
            <person name="Naito M."/>
            <person name="Matsumoto Y."/>
            <person name="Ogawa T."/>
            <person name="Oguro-Igashira E."/>
            <person name="Kishikawa T."/>
            <person name="Yamashita M."/>
            <person name="Koizumi S."/>
            <person name="Kurakawa T."/>
            <person name="Okumura R."/>
            <person name="Kayama H."/>
            <person name="Murakami M."/>
            <person name="Sakaguchi T."/>
            <person name="Das B."/>
            <person name="Nakamura S."/>
            <person name="Okada Y."/>
            <person name="Kumanogoh A."/>
            <person name="Takeda K."/>
        </authorList>
    </citation>
    <scope>NUCLEOTIDE SEQUENCE</scope>
    <source>
        <strain evidence="6">H012_8</strain>
        <strain evidence="5">H105_2-2</strain>
        <strain evidence="7">RA-N001-16</strain>
    </source>
</reference>
<reference evidence="23 24" key="2">
    <citation type="submission" date="2019-09" db="EMBL/GenBank/DDBJ databases">
        <title>Distinct polysaccharide growth profiles of human intestinal Prevotella copri isolates.</title>
        <authorList>
            <person name="Fehlner-Peach H."/>
            <person name="Magnabosco C."/>
            <person name="Raghavan V."/>
            <person name="Scher J.U."/>
            <person name="Tett A."/>
            <person name="Cox L.M."/>
            <person name="Gottsegen C."/>
            <person name="Watters A."/>
            <person name="Wiltshire- Gordon J.D."/>
            <person name="Segata N."/>
            <person name="Bonneau R."/>
            <person name="Littman D.R."/>
        </authorList>
    </citation>
    <scope>NUCLEOTIDE SEQUENCE [LARGE SCALE GENOMIC DNA]</scope>
    <source>
        <strain evidence="11 23">BVe41219</strain>
        <strain evidence="9">IAA108</strain>
        <strain evidence="27">iAA108</strain>
        <strain evidence="26">iAU3127</strain>
        <strain evidence="12">IAU3127</strain>
        <strain evidence="8">IK21513</strain>
        <strain evidence="24">iK21513</strain>
        <strain evidence="10">IP54</strain>
        <strain evidence="25">iP54</strain>
    </source>
</reference>
<reference evidence="2" key="3">
    <citation type="submission" date="2021-06" db="EMBL/GenBank/DDBJ databases">
        <title>Collection of gut derived symbiotic bacterial strains cultured from healthy donors.</title>
        <authorList>
            <person name="Lin H."/>
            <person name="Littmann E."/>
            <person name="Pamer E.G."/>
        </authorList>
    </citation>
    <scope>NUCLEOTIDE SEQUENCE</scope>
    <source>
        <strain evidence="2">MSK.21.60</strain>
    </source>
</reference>